<dbReference type="RefSeq" id="WP_053968148.1">
    <property type="nucleotide sequence ID" value="NZ_LIUF01000003.1"/>
</dbReference>
<dbReference type="CDD" id="cd06257">
    <property type="entry name" value="DnaJ"/>
    <property type="match status" value="1"/>
</dbReference>
<protein>
    <submittedName>
        <fullName evidence="5">Molecular chaperone DnaJ</fullName>
    </submittedName>
</protein>
<comment type="caution">
    <text evidence="5">The sequence shown here is derived from an EMBL/GenBank/DDBJ whole genome shotgun (WGS) entry which is preliminary data.</text>
</comment>
<dbReference type="STRING" id="1705562.AMS69_11190"/>
<dbReference type="SUPFAM" id="SSF46565">
    <property type="entry name" value="Chaperone J-domain"/>
    <property type="match status" value="1"/>
</dbReference>
<evidence type="ECO:0000256" key="1">
    <source>
        <dbReference type="ARBA" id="ARBA00023186"/>
    </source>
</evidence>
<dbReference type="Gene3D" id="1.10.287.110">
    <property type="entry name" value="DnaJ domain"/>
    <property type="match status" value="1"/>
</dbReference>
<dbReference type="PATRIC" id="fig|1705562.3.peg.423"/>
<evidence type="ECO:0000313" key="6">
    <source>
        <dbReference type="Proteomes" id="UP000037729"/>
    </source>
</evidence>
<sequence length="317" mass="33667">MSETFYEVLGVSTDASTAAIETAYRERLKETHPDVSDAADAGEATQRLIEARDVLTDEDERARYDRLGHDAYVAGERNIADADSSDVAEAAQRAGYGRSPSGSDRTEASAGQATSRTSARERERRERAARERVAEDRADRSTTDTDGSSSDEQSTDATSGTAAASNAGSTRRSGTAGTSDFSDNDGSGATWSSSATYSVRQTGTPSRGSLLEMPTGRELTLFGITFALYPVLLFSALLPAFPLWVNLTIGVCTLFMIGYLQSEPTIAILVFGSWSLTTAVLLVVLNISAFSLIGALALSGTWLPFGLSLLTASVLRL</sequence>
<feature type="compositionally biased region" description="Polar residues" evidence="2">
    <location>
        <begin position="175"/>
        <end position="207"/>
    </location>
</feature>
<dbReference type="EMBL" id="LIUF01000003">
    <property type="protein sequence ID" value="KOX93007.1"/>
    <property type="molecule type" value="Genomic_DNA"/>
</dbReference>
<dbReference type="OrthoDB" id="11397at2157"/>
<dbReference type="PANTHER" id="PTHR43096:SF52">
    <property type="entry name" value="DNAJ HOMOLOG 1, MITOCHONDRIAL-RELATED"/>
    <property type="match status" value="1"/>
</dbReference>
<dbReference type="Pfam" id="PF00226">
    <property type="entry name" value="DnaJ"/>
    <property type="match status" value="1"/>
</dbReference>
<dbReference type="InterPro" id="IPR001623">
    <property type="entry name" value="DnaJ_domain"/>
</dbReference>
<dbReference type="PANTHER" id="PTHR43096">
    <property type="entry name" value="DNAJ HOMOLOG 1, MITOCHONDRIAL-RELATED"/>
    <property type="match status" value="1"/>
</dbReference>
<proteinExistence type="predicted"/>
<feature type="region of interest" description="Disordered" evidence="2">
    <location>
        <begin position="83"/>
        <end position="211"/>
    </location>
</feature>
<dbReference type="AlphaFoldDB" id="A0A0M9AIY1"/>
<feature type="domain" description="J" evidence="4">
    <location>
        <begin position="4"/>
        <end position="68"/>
    </location>
</feature>
<evidence type="ECO:0000313" key="5">
    <source>
        <dbReference type="EMBL" id="KOX93007.1"/>
    </source>
</evidence>
<feature type="transmembrane region" description="Helical" evidence="3">
    <location>
        <begin position="219"/>
        <end position="237"/>
    </location>
</feature>
<evidence type="ECO:0000259" key="4">
    <source>
        <dbReference type="PROSITE" id="PS50076"/>
    </source>
</evidence>
<evidence type="ECO:0000256" key="3">
    <source>
        <dbReference type="SAM" id="Phobius"/>
    </source>
</evidence>
<accession>A0A0M9AIY1</accession>
<keyword evidence="6" id="KW-1185">Reference proteome</keyword>
<dbReference type="GO" id="GO:0005737">
    <property type="term" value="C:cytoplasm"/>
    <property type="evidence" value="ECO:0007669"/>
    <property type="project" value="TreeGrafter"/>
</dbReference>
<feature type="transmembrane region" description="Helical" evidence="3">
    <location>
        <begin position="267"/>
        <end position="287"/>
    </location>
</feature>
<evidence type="ECO:0000256" key="2">
    <source>
        <dbReference type="SAM" id="MobiDB-lite"/>
    </source>
</evidence>
<dbReference type="GO" id="GO:0042026">
    <property type="term" value="P:protein refolding"/>
    <property type="evidence" value="ECO:0007669"/>
    <property type="project" value="TreeGrafter"/>
</dbReference>
<gene>
    <name evidence="5" type="ORF">AMS69_11190</name>
</gene>
<name>A0A0M9AIY1_9EURY</name>
<reference evidence="5 6" key="1">
    <citation type="submission" date="2015-08" db="EMBL/GenBank/DDBJ databases">
        <title>Genomes of Isolates from Cabo Rojo, PR.</title>
        <authorList>
            <person name="Sanchez-Nieves R.L."/>
            <person name="Montalvo-Rodriguez R."/>
        </authorList>
    </citation>
    <scope>NUCLEOTIDE SEQUENCE [LARGE SCALE GENOMIC DNA]</scope>
    <source>
        <strain evidence="5 6">SL3</strain>
    </source>
</reference>
<feature type="compositionally biased region" description="Low complexity" evidence="2">
    <location>
        <begin position="144"/>
        <end position="174"/>
    </location>
</feature>
<dbReference type="Proteomes" id="UP000037729">
    <property type="component" value="Unassembled WGS sequence"/>
</dbReference>
<organism evidence="5 6">
    <name type="scientific">Haloarcula rubripromontorii</name>
    <dbReference type="NCBI Taxonomy" id="1705562"/>
    <lineage>
        <taxon>Archaea</taxon>
        <taxon>Methanobacteriati</taxon>
        <taxon>Methanobacteriota</taxon>
        <taxon>Stenosarchaea group</taxon>
        <taxon>Halobacteria</taxon>
        <taxon>Halobacteriales</taxon>
        <taxon>Haloarculaceae</taxon>
        <taxon>Haloarcula</taxon>
    </lineage>
</organism>
<keyword evidence="3" id="KW-0812">Transmembrane</keyword>
<feature type="transmembrane region" description="Helical" evidence="3">
    <location>
        <begin position="293"/>
        <end position="315"/>
    </location>
</feature>
<dbReference type="InterPro" id="IPR036869">
    <property type="entry name" value="J_dom_sf"/>
</dbReference>
<dbReference type="PROSITE" id="PS50076">
    <property type="entry name" value="DNAJ_2"/>
    <property type="match status" value="1"/>
</dbReference>
<dbReference type="PRINTS" id="PR00625">
    <property type="entry name" value="JDOMAIN"/>
</dbReference>
<feature type="compositionally biased region" description="Basic and acidic residues" evidence="2">
    <location>
        <begin position="118"/>
        <end position="143"/>
    </location>
</feature>
<dbReference type="GO" id="GO:0051082">
    <property type="term" value="F:unfolded protein binding"/>
    <property type="evidence" value="ECO:0007669"/>
    <property type="project" value="TreeGrafter"/>
</dbReference>
<feature type="transmembrane region" description="Helical" evidence="3">
    <location>
        <begin position="243"/>
        <end position="260"/>
    </location>
</feature>
<keyword evidence="3" id="KW-1133">Transmembrane helix</keyword>
<keyword evidence="3" id="KW-0472">Membrane</keyword>
<dbReference type="SMART" id="SM00271">
    <property type="entry name" value="DnaJ"/>
    <property type="match status" value="1"/>
</dbReference>
<keyword evidence="1" id="KW-0143">Chaperone</keyword>